<name>A0A9P6L1R0_9AGAM</name>
<proteinExistence type="predicted"/>
<keyword evidence="2" id="KW-1185">Reference proteome</keyword>
<evidence type="ECO:0000313" key="2">
    <source>
        <dbReference type="Proteomes" id="UP000736335"/>
    </source>
</evidence>
<gene>
    <name evidence="1" type="ORF">BJ322DRAFT_1025086</name>
</gene>
<evidence type="ECO:0000313" key="1">
    <source>
        <dbReference type="EMBL" id="KAF9778372.1"/>
    </source>
</evidence>
<reference evidence="1" key="1">
    <citation type="journal article" date="2020" name="Nat. Commun.">
        <title>Large-scale genome sequencing of mycorrhizal fungi provides insights into the early evolution of symbiotic traits.</title>
        <authorList>
            <person name="Miyauchi S."/>
            <person name="Kiss E."/>
            <person name="Kuo A."/>
            <person name="Drula E."/>
            <person name="Kohler A."/>
            <person name="Sanchez-Garcia M."/>
            <person name="Morin E."/>
            <person name="Andreopoulos B."/>
            <person name="Barry K.W."/>
            <person name="Bonito G."/>
            <person name="Buee M."/>
            <person name="Carver A."/>
            <person name="Chen C."/>
            <person name="Cichocki N."/>
            <person name="Clum A."/>
            <person name="Culley D."/>
            <person name="Crous P.W."/>
            <person name="Fauchery L."/>
            <person name="Girlanda M."/>
            <person name="Hayes R.D."/>
            <person name="Keri Z."/>
            <person name="LaButti K."/>
            <person name="Lipzen A."/>
            <person name="Lombard V."/>
            <person name="Magnuson J."/>
            <person name="Maillard F."/>
            <person name="Murat C."/>
            <person name="Nolan M."/>
            <person name="Ohm R.A."/>
            <person name="Pangilinan J."/>
            <person name="Pereira M.F."/>
            <person name="Perotto S."/>
            <person name="Peter M."/>
            <person name="Pfister S."/>
            <person name="Riley R."/>
            <person name="Sitrit Y."/>
            <person name="Stielow J.B."/>
            <person name="Szollosi G."/>
            <person name="Zifcakova L."/>
            <person name="Stursova M."/>
            <person name="Spatafora J.W."/>
            <person name="Tedersoo L."/>
            <person name="Vaario L.M."/>
            <person name="Yamada A."/>
            <person name="Yan M."/>
            <person name="Wang P."/>
            <person name="Xu J."/>
            <person name="Bruns T."/>
            <person name="Baldrian P."/>
            <person name="Vilgalys R."/>
            <person name="Dunand C."/>
            <person name="Henrissat B."/>
            <person name="Grigoriev I.V."/>
            <person name="Hibbett D."/>
            <person name="Nagy L.G."/>
            <person name="Martin F.M."/>
        </authorList>
    </citation>
    <scope>NUCLEOTIDE SEQUENCE</scope>
    <source>
        <strain evidence="1">UH-Tt-Lm1</strain>
    </source>
</reference>
<reference evidence="1" key="2">
    <citation type="submission" date="2020-11" db="EMBL/GenBank/DDBJ databases">
        <authorList>
            <consortium name="DOE Joint Genome Institute"/>
            <person name="Kuo A."/>
            <person name="Miyauchi S."/>
            <person name="Kiss E."/>
            <person name="Drula E."/>
            <person name="Kohler A."/>
            <person name="Sanchez-Garcia M."/>
            <person name="Andreopoulos B."/>
            <person name="Barry K.W."/>
            <person name="Bonito G."/>
            <person name="Buee M."/>
            <person name="Carver A."/>
            <person name="Chen C."/>
            <person name="Cichocki N."/>
            <person name="Clum A."/>
            <person name="Culley D."/>
            <person name="Crous P.W."/>
            <person name="Fauchery L."/>
            <person name="Girlanda M."/>
            <person name="Hayes R."/>
            <person name="Keri Z."/>
            <person name="Labutti K."/>
            <person name="Lipzen A."/>
            <person name="Lombard V."/>
            <person name="Magnuson J."/>
            <person name="Maillard F."/>
            <person name="Morin E."/>
            <person name="Murat C."/>
            <person name="Nolan M."/>
            <person name="Ohm R."/>
            <person name="Pangilinan J."/>
            <person name="Pereira M."/>
            <person name="Perotto S."/>
            <person name="Peter M."/>
            <person name="Riley R."/>
            <person name="Sitrit Y."/>
            <person name="Stielow B."/>
            <person name="Szollosi G."/>
            <person name="Zifcakova L."/>
            <person name="Stursova M."/>
            <person name="Spatafora J.W."/>
            <person name="Tedersoo L."/>
            <person name="Vaario L.-M."/>
            <person name="Yamada A."/>
            <person name="Yan M."/>
            <person name="Wang P."/>
            <person name="Xu J."/>
            <person name="Bruns T."/>
            <person name="Baldrian P."/>
            <person name="Vilgalys R."/>
            <person name="Henrissat B."/>
            <person name="Grigoriev I.V."/>
            <person name="Hibbett D."/>
            <person name="Nagy L.G."/>
            <person name="Martin F.M."/>
        </authorList>
    </citation>
    <scope>NUCLEOTIDE SEQUENCE</scope>
    <source>
        <strain evidence="1">UH-Tt-Lm1</strain>
    </source>
</reference>
<dbReference type="AlphaFoldDB" id="A0A9P6L1R0"/>
<sequence length="303" mass="33154">MHVEQAINGFYTARSNYSKRELDVTFLAKSLGGPKLLYALCCSHGLPAYRTITTHRTVPRLTPSGSVPTADEISSNIASFFCQEQRPQLPRCGHLLLIDGVAVDERGCYVRETNEVVGFCREHSVGVDRLVIGMATVEYLADLIYEGDLHFGSEASVVAIAAHREDNYQAIPLVVSTKCGTGTGEDCASWLGTVITAWQSNEYGEKYNGPIWSVASDGEASLRNSRFRLCMDREVKKSSSLGLKLSRLSGMNLHTGPGDVTMTTDYKHTFKHTCARWVSGLDWCLQSPSTVSLSCGVAWDAGE</sequence>
<accession>A0A9P6L1R0</accession>
<dbReference type="OrthoDB" id="3048541at2759"/>
<dbReference type="EMBL" id="WIUZ02000023">
    <property type="protein sequence ID" value="KAF9778372.1"/>
    <property type="molecule type" value="Genomic_DNA"/>
</dbReference>
<dbReference type="Proteomes" id="UP000736335">
    <property type="component" value="Unassembled WGS sequence"/>
</dbReference>
<protein>
    <submittedName>
        <fullName evidence="1">Uncharacterized protein</fullName>
    </submittedName>
</protein>
<organism evidence="1 2">
    <name type="scientific">Thelephora terrestris</name>
    <dbReference type="NCBI Taxonomy" id="56493"/>
    <lineage>
        <taxon>Eukaryota</taxon>
        <taxon>Fungi</taxon>
        <taxon>Dikarya</taxon>
        <taxon>Basidiomycota</taxon>
        <taxon>Agaricomycotina</taxon>
        <taxon>Agaricomycetes</taxon>
        <taxon>Thelephorales</taxon>
        <taxon>Thelephoraceae</taxon>
        <taxon>Thelephora</taxon>
    </lineage>
</organism>
<comment type="caution">
    <text evidence="1">The sequence shown here is derived from an EMBL/GenBank/DDBJ whole genome shotgun (WGS) entry which is preliminary data.</text>
</comment>